<keyword evidence="6" id="KW-1185">Reference proteome</keyword>
<dbReference type="Pfam" id="PF17774">
    <property type="entry name" value="YlmH_RBD"/>
    <property type="match status" value="1"/>
</dbReference>
<dbReference type="PATRIC" id="fig|1262449.3.peg.1704"/>
<dbReference type="eggNOG" id="COG2302">
    <property type="taxonomic scope" value="Bacteria"/>
</dbReference>
<reference evidence="3 6" key="1">
    <citation type="journal article" date="2015" name="Genome Announc.">
        <title>Complete Genome Sequence of the Nitrogen-Fixing and Solvent-Producing Clostridium pasteurianum DSM 525.</title>
        <authorList>
            <person name="Poehlein A."/>
            <person name="Grosse-Honebrink A."/>
            <person name="Zhang Y."/>
            <person name="Minton N.P."/>
            <person name="Daniel R."/>
        </authorList>
    </citation>
    <scope>NUCLEOTIDE SEQUENCE [LARGE SCALE GENOMIC DNA]</scope>
    <source>
        <strain evidence="3">DSM 525</strain>
        <strain evidence="6">DSM 525 / ATCC 6013</strain>
    </source>
</reference>
<dbReference type="Gene3D" id="3.30.70.330">
    <property type="match status" value="1"/>
</dbReference>
<organism evidence="3 6">
    <name type="scientific">Clostridium pasteurianum DSM 525 = ATCC 6013</name>
    <dbReference type="NCBI Taxonomy" id="1262449"/>
    <lineage>
        <taxon>Bacteria</taxon>
        <taxon>Bacillati</taxon>
        <taxon>Bacillota</taxon>
        <taxon>Clostridia</taxon>
        <taxon>Eubacteriales</taxon>
        <taxon>Clostridiaceae</taxon>
        <taxon>Clostridium</taxon>
    </lineage>
</organism>
<dbReference type="Gene3D" id="3.10.290.10">
    <property type="entry name" value="RNA-binding S4 domain"/>
    <property type="match status" value="1"/>
</dbReference>
<dbReference type="Proteomes" id="UP000028042">
    <property type="component" value="Unassembled WGS sequence"/>
</dbReference>
<keyword evidence="1" id="KW-0694">RNA-binding</keyword>
<dbReference type="EMBL" id="JPGY02000001">
    <property type="protein sequence ID" value="KRU12068.1"/>
    <property type="molecule type" value="Genomic_DNA"/>
</dbReference>
<proteinExistence type="predicted"/>
<dbReference type="InterPro" id="IPR036986">
    <property type="entry name" value="S4_RNA-bd_sf"/>
</dbReference>
<dbReference type="PROSITE" id="PS50889">
    <property type="entry name" value="S4"/>
    <property type="match status" value="1"/>
</dbReference>
<dbReference type="InterPro" id="IPR012677">
    <property type="entry name" value="Nucleotide-bd_a/b_plait_sf"/>
</dbReference>
<protein>
    <submittedName>
        <fullName evidence="3">RNA binding protein</fullName>
    </submittedName>
    <submittedName>
        <fullName evidence="4">RNA-binding S4 domain protein</fullName>
    </submittedName>
</protein>
<dbReference type="KEGG" id="cpat:CLPA_c18650"/>
<dbReference type="CDD" id="cd00165">
    <property type="entry name" value="S4"/>
    <property type="match status" value="1"/>
</dbReference>
<dbReference type="SMART" id="SM00363">
    <property type="entry name" value="S4"/>
    <property type="match status" value="1"/>
</dbReference>
<feature type="domain" description="RNA-binding S4" evidence="2">
    <location>
        <begin position="182"/>
        <end position="239"/>
    </location>
</feature>
<dbReference type="KEGG" id="cpae:CPAST_c18650"/>
<reference evidence="4 5" key="3">
    <citation type="journal article" name="Genome Announc.">
        <title>Improved Draft Genome Sequence of Clostridium pasteurianum Strain ATCC 6013 (DSM 525) Using a Hybrid Next-Generation Sequencing Approach.</title>
        <authorList>
            <person name="Pyne M.E."/>
            <person name="Utturkar S."/>
            <person name="Brown S.D."/>
            <person name="Moo-Young M."/>
            <person name="Chung D.A."/>
            <person name="Chou C.P."/>
        </authorList>
    </citation>
    <scope>NUCLEOTIDE SEQUENCE [LARGE SCALE GENOMIC DNA]</scope>
    <source>
        <strain evidence="4 5">ATCC 6013</strain>
    </source>
</reference>
<dbReference type="EMBL" id="CP009268">
    <property type="protein sequence ID" value="AJA51923.1"/>
    <property type="molecule type" value="Genomic_DNA"/>
</dbReference>
<dbReference type="InterPro" id="IPR002942">
    <property type="entry name" value="S4_RNA-bd"/>
</dbReference>
<evidence type="ECO:0000313" key="6">
    <source>
        <dbReference type="Proteomes" id="UP000030905"/>
    </source>
</evidence>
<reference evidence="4" key="2">
    <citation type="submission" date="2015-10" db="EMBL/GenBank/DDBJ databases">
        <title>Improved Draft Genome Sequence of Clostridium pasteurianum Strain ATCC 6013 (DSM 525) Using a Hybrid Next-Generation Sequencing Approach.</title>
        <authorList>
            <person name="Pyne M.E."/>
            <person name="Utturkar S.M."/>
            <person name="Brown S.D."/>
            <person name="Moo-Young M."/>
            <person name="Chung D.A."/>
            <person name="Chou P.C."/>
        </authorList>
    </citation>
    <scope>NUCLEOTIDE SEQUENCE</scope>
    <source>
        <strain evidence="4">ATCC 6013</strain>
    </source>
</reference>
<evidence type="ECO:0000313" key="5">
    <source>
        <dbReference type="Proteomes" id="UP000028042"/>
    </source>
</evidence>
<dbReference type="AlphaFoldDB" id="A0A0H3J9S3"/>
<evidence type="ECO:0000259" key="2">
    <source>
        <dbReference type="SMART" id="SM00363"/>
    </source>
</evidence>
<dbReference type="Proteomes" id="UP000030905">
    <property type="component" value="Chromosome"/>
</dbReference>
<dbReference type="GO" id="GO:0003723">
    <property type="term" value="F:RNA binding"/>
    <property type="evidence" value="ECO:0007669"/>
    <property type="project" value="UniProtKB-KW"/>
</dbReference>
<sequence>MNKNEFLNRFTNKDRLILSNIFDKINLAIKVQVPIYTNEFYTTDICIEVKKLSTLLGVKIETYGIFENSERNMMAFSYEGDNYCYFPLKLIKIENKSKFNKLSHKDYLGAIMSMGVNRNKFGDLIVIENSCYVAVSEEIASYILNNLNSIGKCTCNICELELTKSNIPKIKFEELNIIVSSLRLDCLISSICNISRNRAVELINRGNVLLNYVTEKEKDYNVSFGSTITIRGYGKFKLFCDTGVTAKNRIKILMKKFV</sequence>
<accession>A0A0H3J9S3</accession>
<dbReference type="GeneID" id="93074023"/>
<evidence type="ECO:0000313" key="3">
    <source>
        <dbReference type="EMBL" id="AJA51923.1"/>
    </source>
</evidence>
<gene>
    <name evidence="3" type="ORF">CLPA_c18650</name>
    <name evidence="4" type="ORF">CP6013_01315</name>
</gene>
<dbReference type="PANTHER" id="PTHR13633:SF3">
    <property type="entry name" value="MITOCHONDRIAL TRANSCRIPTION RESCUE FACTOR 1"/>
    <property type="match status" value="1"/>
</dbReference>
<name>A0A0H3J9S3_CLOPA</name>
<dbReference type="InterPro" id="IPR040591">
    <property type="entry name" value="RqcP2_RBD"/>
</dbReference>
<dbReference type="PANTHER" id="PTHR13633">
    <property type="entry name" value="MITOCHONDRIAL TRANSCRIPTION RESCUE FACTOR 1"/>
    <property type="match status" value="1"/>
</dbReference>
<evidence type="ECO:0000256" key="1">
    <source>
        <dbReference type="PROSITE-ProRule" id="PRU00182"/>
    </source>
</evidence>
<evidence type="ECO:0000313" key="4">
    <source>
        <dbReference type="EMBL" id="KRU12068.1"/>
    </source>
</evidence>
<dbReference type="SUPFAM" id="SSF55174">
    <property type="entry name" value="Alpha-L RNA-binding motif"/>
    <property type="match status" value="1"/>
</dbReference>
<dbReference type="RefSeq" id="WP_003444087.1">
    <property type="nucleotide sequence ID" value="NZ_ANZB01000004.1"/>
</dbReference>